<name>E2Q2P1_STRCL</name>
<sequence length="76" mass="8227">MEAVARGDGPAVRGGTAMTARTKIILAGVAVGLLLMPWIGWFSLLVVLGIPAVAYLMLDPGQRRRLRRVSRKELGR</sequence>
<protein>
    <recommendedName>
        <fullName evidence="4">Integral membrane protein</fullName>
    </recommendedName>
</protein>
<gene>
    <name evidence="2" type="ORF">SCLAV_5685</name>
</gene>
<dbReference type="STRING" id="1901.BB341_00165"/>
<proteinExistence type="predicted"/>
<keyword evidence="3" id="KW-1185">Reference proteome</keyword>
<evidence type="ECO:0000313" key="3">
    <source>
        <dbReference type="Proteomes" id="UP000002357"/>
    </source>
</evidence>
<dbReference type="eggNOG" id="ENOG502ZHPN">
    <property type="taxonomic scope" value="Bacteria"/>
</dbReference>
<reference evidence="2 3" key="1">
    <citation type="journal article" date="2010" name="Genome Biol. Evol.">
        <title>The sequence of a 1.8-mb bacterial linear plasmid reveals a rich evolutionary reservoir of secondary metabolic pathways.</title>
        <authorList>
            <person name="Medema M.H."/>
            <person name="Trefzer A."/>
            <person name="Kovalchuk A."/>
            <person name="van den Berg M."/>
            <person name="Mueller U."/>
            <person name="Heijne W."/>
            <person name="Wu L."/>
            <person name="Alam M.T."/>
            <person name="Ronning C.M."/>
            <person name="Nierman W.C."/>
            <person name="Bovenberg R.A.L."/>
            <person name="Breitling R."/>
            <person name="Takano E."/>
        </authorList>
    </citation>
    <scope>NUCLEOTIDE SEQUENCE [LARGE SCALE GENOMIC DNA]</scope>
    <source>
        <strain evidence="3">ATCC 27064 / DSM 738 / JCM 4710 / NBRC 13307 / NCIMB 12785 / NRRL 3585 / VKM Ac-602</strain>
    </source>
</reference>
<dbReference type="Proteomes" id="UP000002357">
    <property type="component" value="Chromosome"/>
</dbReference>
<dbReference type="AlphaFoldDB" id="E2Q2P1"/>
<evidence type="ECO:0000313" key="2">
    <source>
        <dbReference type="EMBL" id="EFG10752.1"/>
    </source>
</evidence>
<keyword evidence="1" id="KW-0472">Membrane</keyword>
<organism evidence="2 3">
    <name type="scientific">Streptomyces clavuligerus</name>
    <dbReference type="NCBI Taxonomy" id="1901"/>
    <lineage>
        <taxon>Bacteria</taxon>
        <taxon>Bacillati</taxon>
        <taxon>Actinomycetota</taxon>
        <taxon>Actinomycetes</taxon>
        <taxon>Kitasatosporales</taxon>
        <taxon>Streptomycetaceae</taxon>
        <taxon>Streptomyces</taxon>
    </lineage>
</organism>
<keyword evidence="1" id="KW-1133">Transmembrane helix</keyword>
<evidence type="ECO:0008006" key="4">
    <source>
        <dbReference type="Google" id="ProtNLM"/>
    </source>
</evidence>
<keyword evidence="1" id="KW-0812">Transmembrane</keyword>
<feature type="transmembrane region" description="Helical" evidence="1">
    <location>
        <begin position="38"/>
        <end position="58"/>
    </location>
</feature>
<accession>E2Q2P1</accession>
<dbReference type="EMBL" id="CM000913">
    <property type="protein sequence ID" value="EFG10752.1"/>
    <property type="molecule type" value="Genomic_DNA"/>
</dbReference>
<evidence type="ECO:0000256" key="1">
    <source>
        <dbReference type="SAM" id="Phobius"/>
    </source>
</evidence>